<dbReference type="Pfam" id="PF00069">
    <property type="entry name" value="Pkinase"/>
    <property type="match status" value="1"/>
</dbReference>
<dbReference type="PROSITE" id="PS50011">
    <property type="entry name" value="PROTEIN_KINASE_DOM"/>
    <property type="match status" value="1"/>
</dbReference>
<keyword evidence="6" id="KW-0472">Membrane</keyword>
<proteinExistence type="predicted"/>
<dbReference type="PANTHER" id="PTHR43289">
    <property type="entry name" value="MITOGEN-ACTIVATED PROTEIN KINASE KINASE KINASE 20-RELATED"/>
    <property type="match status" value="1"/>
</dbReference>
<dbReference type="SMART" id="SM00220">
    <property type="entry name" value="S_TKc"/>
    <property type="match status" value="1"/>
</dbReference>
<evidence type="ECO:0000313" key="8">
    <source>
        <dbReference type="EMBL" id="MFC3717354.1"/>
    </source>
</evidence>
<dbReference type="SUPFAM" id="SSF56112">
    <property type="entry name" value="Protein kinase-like (PK-like)"/>
    <property type="match status" value="1"/>
</dbReference>
<feature type="transmembrane region" description="Helical" evidence="6">
    <location>
        <begin position="305"/>
        <end position="323"/>
    </location>
</feature>
<dbReference type="Proteomes" id="UP001595705">
    <property type="component" value="Unassembled WGS sequence"/>
</dbReference>
<organism evidence="8 9">
    <name type="scientific">Luteimonas soli</name>
    <dbReference type="NCBI Taxonomy" id="1648966"/>
    <lineage>
        <taxon>Bacteria</taxon>
        <taxon>Pseudomonadati</taxon>
        <taxon>Pseudomonadota</taxon>
        <taxon>Gammaproteobacteria</taxon>
        <taxon>Lysobacterales</taxon>
        <taxon>Lysobacteraceae</taxon>
        <taxon>Luteimonas</taxon>
    </lineage>
</organism>
<dbReference type="Pfam" id="PF03781">
    <property type="entry name" value="FGE-sulfatase"/>
    <property type="match status" value="1"/>
</dbReference>
<feature type="domain" description="Protein kinase" evidence="7">
    <location>
        <begin position="20"/>
        <end position="288"/>
    </location>
</feature>
<dbReference type="PANTHER" id="PTHR43289:SF6">
    <property type="entry name" value="SERINE_THREONINE-PROTEIN KINASE NEKL-3"/>
    <property type="match status" value="1"/>
</dbReference>
<dbReference type="Gene3D" id="1.10.510.10">
    <property type="entry name" value="Transferase(Phosphotransferase) domain 1"/>
    <property type="match status" value="1"/>
</dbReference>
<protein>
    <submittedName>
        <fullName evidence="8">Protein kinase</fullName>
    </submittedName>
</protein>
<keyword evidence="4 5" id="KW-0067">ATP-binding</keyword>
<comment type="caution">
    <text evidence="8">The sequence shown here is derived from an EMBL/GenBank/DDBJ whole genome shotgun (WGS) entry which is preliminary data.</text>
</comment>
<keyword evidence="9" id="KW-1185">Reference proteome</keyword>
<keyword evidence="6" id="KW-0812">Transmembrane</keyword>
<evidence type="ECO:0000256" key="4">
    <source>
        <dbReference type="ARBA" id="ARBA00022840"/>
    </source>
</evidence>
<dbReference type="InterPro" id="IPR011009">
    <property type="entry name" value="Kinase-like_dom_sf"/>
</dbReference>
<dbReference type="InterPro" id="IPR042095">
    <property type="entry name" value="SUMF_sf"/>
</dbReference>
<dbReference type="InterPro" id="IPR016187">
    <property type="entry name" value="CTDL_fold"/>
</dbReference>
<reference evidence="9" key="1">
    <citation type="journal article" date="2019" name="Int. J. Syst. Evol. Microbiol.">
        <title>The Global Catalogue of Microorganisms (GCM) 10K type strain sequencing project: providing services to taxonomists for standard genome sequencing and annotation.</title>
        <authorList>
            <consortium name="The Broad Institute Genomics Platform"/>
            <consortium name="The Broad Institute Genome Sequencing Center for Infectious Disease"/>
            <person name="Wu L."/>
            <person name="Ma J."/>
        </authorList>
    </citation>
    <scope>NUCLEOTIDE SEQUENCE [LARGE SCALE GENOMIC DNA]</scope>
    <source>
        <strain evidence="9">KCTC 42441</strain>
    </source>
</reference>
<name>A0ABV7XQH5_9GAMM</name>
<sequence length="699" mass="75701">MRDTLSDESGKASLPEITGYTLLRAIGHGGMSTVYLGEQVSLSRQVAIKVMLPEALADEVSRRRFENEARTIARLEHPHIVGIHDVGRTRDGLPYYSMPHLTRGHLGQRINASNRGMDQARVREILHALLSALGYAHARGTIHRDVKAENVLFDETDRPLLADFGIALRRGYGTRVTTTGMAVGSTAYMAPEQARGEEVDHRTDLYAIGVLAWEMLTGKLPYDAGDAVSMAIMHVKDPIPRLPPSLRHWQRFIDRALAKGPIKRYHDAAHMLSALERVPQRSGTHEMLALPALREQVAKVRTMPVWAWLGVALVVAAGVGVFLRQGGGDKDYFRVASPDVVAMTENEATFALPAPPDPNGRPVAGDPASALLRAAPVSNAEHWVTKADEQIRRGRLGTPADGNARDSLLAAQRSDASYLGLPAAVDRFVDASADAAVRGIRDNEFKLAAARMRDAMKVAEATQRADGGAVDKLHRRVAQALQARIDASAATFDRAGAQQVVEAARTLGLSRADLGKLSARANDIPAPGEPLDKLPGDMVLVRNGGSVFAASQRPVSRDEYARFANATGREPARCRASASLLRVLAPRDWTSPGFEQSGSDPVVCVSWEDANAYARWLDQRSDHAYRLPHAREAELLPAAKSARQVSAWNSDCSGNCSRRIGSGASWRGETGTRPLDATRGYDDVGIRLVSDLPHGGAAR</sequence>
<evidence type="ECO:0000256" key="2">
    <source>
        <dbReference type="ARBA" id="ARBA00022741"/>
    </source>
</evidence>
<keyword evidence="6" id="KW-1133">Transmembrane helix</keyword>
<dbReference type="Gene3D" id="3.30.200.20">
    <property type="entry name" value="Phosphorylase Kinase, domain 1"/>
    <property type="match status" value="1"/>
</dbReference>
<evidence type="ECO:0000256" key="6">
    <source>
        <dbReference type="SAM" id="Phobius"/>
    </source>
</evidence>
<dbReference type="InterPro" id="IPR000719">
    <property type="entry name" value="Prot_kinase_dom"/>
</dbReference>
<keyword evidence="3 8" id="KW-0418">Kinase</keyword>
<dbReference type="RefSeq" id="WP_386745244.1">
    <property type="nucleotide sequence ID" value="NZ_JBHRYA010000011.1"/>
</dbReference>
<dbReference type="InterPro" id="IPR017441">
    <property type="entry name" value="Protein_kinase_ATP_BS"/>
</dbReference>
<dbReference type="CDD" id="cd14014">
    <property type="entry name" value="STKc_PknB_like"/>
    <property type="match status" value="1"/>
</dbReference>
<dbReference type="InterPro" id="IPR005532">
    <property type="entry name" value="SUMF_dom"/>
</dbReference>
<keyword evidence="2 5" id="KW-0547">Nucleotide-binding</keyword>
<evidence type="ECO:0000259" key="7">
    <source>
        <dbReference type="PROSITE" id="PS50011"/>
    </source>
</evidence>
<evidence type="ECO:0000256" key="1">
    <source>
        <dbReference type="ARBA" id="ARBA00022679"/>
    </source>
</evidence>
<accession>A0ABV7XQH5</accession>
<dbReference type="Gene3D" id="3.90.1580.10">
    <property type="entry name" value="paralog of FGE (formylglycine-generating enzyme)"/>
    <property type="match status" value="1"/>
</dbReference>
<dbReference type="PROSITE" id="PS00107">
    <property type="entry name" value="PROTEIN_KINASE_ATP"/>
    <property type="match status" value="1"/>
</dbReference>
<dbReference type="SUPFAM" id="SSF56436">
    <property type="entry name" value="C-type lectin-like"/>
    <property type="match status" value="1"/>
</dbReference>
<gene>
    <name evidence="8" type="ORF">ACFONC_14480</name>
</gene>
<dbReference type="GO" id="GO:0016301">
    <property type="term" value="F:kinase activity"/>
    <property type="evidence" value="ECO:0007669"/>
    <property type="project" value="UniProtKB-KW"/>
</dbReference>
<evidence type="ECO:0000256" key="3">
    <source>
        <dbReference type="ARBA" id="ARBA00022777"/>
    </source>
</evidence>
<keyword evidence="1" id="KW-0808">Transferase</keyword>
<evidence type="ECO:0000313" key="9">
    <source>
        <dbReference type="Proteomes" id="UP001595705"/>
    </source>
</evidence>
<feature type="binding site" evidence="5">
    <location>
        <position position="49"/>
    </location>
    <ligand>
        <name>ATP</name>
        <dbReference type="ChEBI" id="CHEBI:30616"/>
    </ligand>
</feature>
<evidence type="ECO:0000256" key="5">
    <source>
        <dbReference type="PROSITE-ProRule" id="PRU10141"/>
    </source>
</evidence>
<dbReference type="EMBL" id="JBHRYA010000011">
    <property type="protein sequence ID" value="MFC3717354.1"/>
    <property type="molecule type" value="Genomic_DNA"/>
</dbReference>